<dbReference type="PRINTS" id="PR00081">
    <property type="entry name" value="GDHRDH"/>
</dbReference>
<dbReference type="STRING" id="1230097.A0A423XP57"/>
<evidence type="ECO:0000256" key="9">
    <source>
        <dbReference type="ARBA" id="ARBA00059620"/>
    </source>
</evidence>
<evidence type="ECO:0000256" key="3">
    <source>
        <dbReference type="ARBA" id="ARBA00022692"/>
    </source>
</evidence>
<dbReference type="EMBL" id="LKEB01000001">
    <property type="protein sequence ID" value="ROW18181.1"/>
    <property type="molecule type" value="Genomic_DNA"/>
</dbReference>
<dbReference type="PRINTS" id="PR00080">
    <property type="entry name" value="SDRFAMILY"/>
</dbReference>
<evidence type="ECO:0000256" key="12">
    <source>
        <dbReference type="RuleBase" id="RU000363"/>
    </source>
</evidence>
<evidence type="ECO:0000313" key="13">
    <source>
        <dbReference type="EMBL" id="ROW18181.1"/>
    </source>
</evidence>
<dbReference type="Pfam" id="PF00106">
    <property type="entry name" value="adh_short"/>
    <property type="match status" value="1"/>
</dbReference>
<dbReference type="Proteomes" id="UP000285146">
    <property type="component" value="Unassembled WGS sequence"/>
</dbReference>
<proteinExistence type="inferred from homology"/>
<comment type="function">
    <text evidence="9">Catalyzes the reduction of all-trans-retinal to all-trans-retinol in the presence of NADPH.</text>
</comment>
<dbReference type="InterPro" id="IPR002347">
    <property type="entry name" value="SDR_fam"/>
</dbReference>
<dbReference type="AlphaFoldDB" id="A0A423XP57"/>
<keyword evidence="3" id="KW-0812">Transmembrane</keyword>
<dbReference type="OrthoDB" id="10253736at2759"/>
<evidence type="ECO:0000256" key="6">
    <source>
        <dbReference type="ARBA" id="ARBA00023002"/>
    </source>
</evidence>
<dbReference type="InParanoid" id="A0A423XP57"/>
<dbReference type="InterPro" id="IPR036291">
    <property type="entry name" value="NAD(P)-bd_dom_sf"/>
</dbReference>
<keyword evidence="6" id="KW-0560">Oxidoreductase</keyword>
<protein>
    <recommendedName>
        <fullName evidence="10">Short-chain dehydrogenase/reductase 3</fullName>
    </recommendedName>
    <alternativeName>
        <fullName evidence="11">Retinal short-chain dehydrogenase/reductase 1</fullName>
    </alternativeName>
</protein>
<evidence type="ECO:0000313" key="14">
    <source>
        <dbReference type="Proteomes" id="UP000285146"/>
    </source>
</evidence>
<comment type="caution">
    <text evidence="13">The sequence shown here is derived from an EMBL/GenBank/DDBJ whole genome shotgun (WGS) entry which is preliminary data.</text>
</comment>
<name>A0A423XP57_9PEZI</name>
<dbReference type="SUPFAM" id="SSF51735">
    <property type="entry name" value="NAD(P)-binding Rossmann-fold domains"/>
    <property type="match status" value="1"/>
</dbReference>
<evidence type="ECO:0000256" key="1">
    <source>
        <dbReference type="ARBA" id="ARBA00004141"/>
    </source>
</evidence>
<evidence type="ECO:0000256" key="8">
    <source>
        <dbReference type="ARBA" id="ARBA00023136"/>
    </source>
</evidence>
<evidence type="ECO:0000256" key="4">
    <source>
        <dbReference type="ARBA" id="ARBA00022857"/>
    </source>
</evidence>
<keyword evidence="4" id="KW-0521">NADP</keyword>
<organism evidence="13 14">
    <name type="scientific">Cytospora leucostoma</name>
    <dbReference type="NCBI Taxonomy" id="1230097"/>
    <lineage>
        <taxon>Eukaryota</taxon>
        <taxon>Fungi</taxon>
        <taxon>Dikarya</taxon>
        <taxon>Ascomycota</taxon>
        <taxon>Pezizomycotina</taxon>
        <taxon>Sordariomycetes</taxon>
        <taxon>Sordariomycetidae</taxon>
        <taxon>Diaporthales</taxon>
        <taxon>Cytosporaceae</taxon>
        <taxon>Cytospora</taxon>
    </lineage>
</organism>
<dbReference type="GO" id="GO:0016020">
    <property type="term" value="C:membrane"/>
    <property type="evidence" value="ECO:0007669"/>
    <property type="project" value="UniProtKB-SubCell"/>
</dbReference>
<accession>A0A423XP57</accession>
<evidence type="ECO:0000256" key="7">
    <source>
        <dbReference type="ARBA" id="ARBA00023098"/>
    </source>
</evidence>
<keyword evidence="8" id="KW-0472">Membrane</keyword>
<evidence type="ECO:0000256" key="5">
    <source>
        <dbReference type="ARBA" id="ARBA00022989"/>
    </source>
</evidence>
<dbReference type="FunFam" id="3.40.50.720:FF:000131">
    <property type="entry name" value="Short-chain dehydrogenase/reductase 3"/>
    <property type="match status" value="1"/>
</dbReference>
<reference evidence="13 14" key="1">
    <citation type="submission" date="2015-09" db="EMBL/GenBank/DDBJ databases">
        <title>Host preference determinants of Valsa canker pathogens revealed by comparative genomics.</title>
        <authorList>
            <person name="Yin Z."/>
            <person name="Huang L."/>
        </authorList>
    </citation>
    <scope>NUCLEOTIDE SEQUENCE [LARGE SCALE GENOMIC DNA]</scope>
    <source>
        <strain evidence="13 14">SXYLt</strain>
    </source>
</reference>
<keyword evidence="5" id="KW-1133">Transmembrane helix</keyword>
<sequence>MPMHTGLLPREGFKSGTVLRILGDSAFNPLFTLSILLLGKFTEKADDKSVIYYGAFSSVKTLFCLGLVRWLSSWYSRGVMNNWQDDRYDWQSREIVLVTGGSAGIGGHVVRLLGEMGVRVVVLDIQPLTFEATSNIHYFKCDISSRQQIAAVAKDIRSKVGDPTVLINNAGVIRGKPILDSSENDIRFTFDVNTLAHYWTIQEFLPNMIEENHGMVVTVASNTAWVTLPNMVDYSASKHASLALHEGLTTELKTCYRADKVRTVIVNQGYTRTPLFEGYSNDFSFLFPTLEPETVAEAIVKQVLTGKSGQVIAPAFATVLAAFAMMPNWFQYKVREDGSKLMRKWRGRQVVTDLNEFYGEKEKEAGKVS</sequence>
<evidence type="ECO:0000256" key="10">
    <source>
        <dbReference type="ARBA" id="ARBA00068717"/>
    </source>
</evidence>
<keyword evidence="14" id="KW-1185">Reference proteome</keyword>
<dbReference type="GO" id="GO:0052650">
    <property type="term" value="F:all-trans-retinol dehydrogenase (NADP+) activity"/>
    <property type="evidence" value="ECO:0007669"/>
    <property type="project" value="UniProtKB-ARBA"/>
</dbReference>
<dbReference type="PANTHER" id="PTHR24322:SF736">
    <property type="entry name" value="RETINOL DEHYDROGENASE 10"/>
    <property type="match status" value="1"/>
</dbReference>
<keyword evidence="7" id="KW-0443">Lipid metabolism</keyword>
<evidence type="ECO:0000256" key="2">
    <source>
        <dbReference type="ARBA" id="ARBA00006484"/>
    </source>
</evidence>
<dbReference type="CDD" id="cd05339">
    <property type="entry name" value="17beta-HSDXI-like_SDR_c"/>
    <property type="match status" value="1"/>
</dbReference>
<gene>
    <name evidence="13" type="ORF">VPNG_00139</name>
</gene>
<dbReference type="PANTHER" id="PTHR24322">
    <property type="entry name" value="PKSB"/>
    <property type="match status" value="1"/>
</dbReference>
<comment type="subcellular location">
    <subcellularLocation>
        <location evidence="1">Membrane</location>
        <topology evidence="1">Multi-pass membrane protein</topology>
    </subcellularLocation>
</comment>
<comment type="similarity">
    <text evidence="2 12">Belongs to the short-chain dehydrogenases/reductases (SDR) family.</text>
</comment>
<dbReference type="Gene3D" id="3.40.50.720">
    <property type="entry name" value="NAD(P)-binding Rossmann-like Domain"/>
    <property type="match status" value="1"/>
</dbReference>
<evidence type="ECO:0000256" key="11">
    <source>
        <dbReference type="ARBA" id="ARBA00082544"/>
    </source>
</evidence>